<sequence length="256" mass="29008">MKEKDFIISEQKKAENALAHQASVLHPDLEKSIQENALLFSKIAREDKLNAENRSVVDSFQSELSKQIIVLCDTVSTSMAKQNEHLQCVEKLCHSCLAFNDKSVLELRKKVASSKALYVSHLEAMQNVVRLHRASNNAQLEDITSLASDGSCFLEQLLDTESREANVIFGDIQGILSNHQGEMAIFARELHERFNASAEHTTTMSMFIVGLLDQLMEESCQLLAYASQAHEFQMDTIADFQRTYEERLRQKELVDK</sequence>
<reference evidence="1 2" key="1">
    <citation type="journal article" date="2022" name="Hortic Res">
        <title>A haplotype resolved chromosomal level avocado genome allows analysis of novel avocado genes.</title>
        <authorList>
            <person name="Nath O."/>
            <person name="Fletcher S.J."/>
            <person name="Hayward A."/>
            <person name="Shaw L.M."/>
            <person name="Masouleh A.K."/>
            <person name="Furtado A."/>
            <person name="Henry R.J."/>
            <person name="Mitter N."/>
        </authorList>
    </citation>
    <scope>NUCLEOTIDE SEQUENCE [LARGE SCALE GENOMIC DNA]</scope>
    <source>
        <strain evidence="2">cv. Hass</strain>
    </source>
</reference>
<dbReference type="EMBL" id="CM056820">
    <property type="protein sequence ID" value="KAJ8615095.1"/>
    <property type="molecule type" value="Genomic_DNA"/>
</dbReference>
<evidence type="ECO:0000313" key="2">
    <source>
        <dbReference type="Proteomes" id="UP001234297"/>
    </source>
</evidence>
<name>A0ACC2K1W4_PERAE</name>
<protein>
    <submittedName>
        <fullName evidence="1">Uncharacterized protein</fullName>
    </submittedName>
</protein>
<proteinExistence type="predicted"/>
<accession>A0ACC2K1W4</accession>
<keyword evidence="2" id="KW-1185">Reference proteome</keyword>
<gene>
    <name evidence="1" type="ORF">MRB53_034467</name>
</gene>
<organism evidence="1 2">
    <name type="scientific">Persea americana</name>
    <name type="common">Avocado</name>
    <dbReference type="NCBI Taxonomy" id="3435"/>
    <lineage>
        <taxon>Eukaryota</taxon>
        <taxon>Viridiplantae</taxon>
        <taxon>Streptophyta</taxon>
        <taxon>Embryophyta</taxon>
        <taxon>Tracheophyta</taxon>
        <taxon>Spermatophyta</taxon>
        <taxon>Magnoliopsida</taxon>
        <taxon>Magnoliidae</taxon>
        <taxon>Laurales</taxon>
        <taxon>Lauraceae</taxon>
        <taxon>Persea</taxon>
    </lineage>
</organism>
<evidence type="ECO:0000313" key="1">
    <source>
        <dbReference type="EMBL" id="KAJ8615095.1"/>
    </source>
</evidence>
<dbReference type="Proteomes" id="UP001234297">
    <property type="component" value="Chromosome 12"/>
</dbReference>
<comment type="caution">
    <text evidence="1">The sequence shown here is derived from an EMBL/GenBank/DDBJ whole genome shotgun (WGS) entry which is preliminary data.</text>
</comment>